<dbReference type="eggNOG" id="ENOG502T5J5">
    <property type="taxonomic scope" value="Eukaryota"/>
</dbReference>
<dbReference type="RefSeq" id="XP_007711598.1">
    <property type="nucleotide sequence ID" value="XM_007713408.1"/>
</dbReference>
<evidence type="ECO:0000313" key="3">
    <source>
        <dbReference type="Proteomes" id="UP000053841"/>
    </source>
</evidence>
<dbReference type="EMBL" id="KI964597">
    <property type="protein sequence ID" value="EUC34122.1"/>
    <property type="molecule type" value="Genomic_DNA"/>
</dbReference>
<sequence length="487" mass="54107">MSNQAAHGRSMPDQPNREVDDKTNRETNPEANALHGQFQAKQYQTSAYFGQGGSAGTPMFGPSDNGSQPAYYPDPRASMMPSVHNAHSQEQDLSRGSNGMFSIPIQNSFSPDIHYGLPYPLSNQNTFIHTPGLNPNTPSGFAQYSPSMNPGYPDPTTGPPLSKPWPQSASPPSQPSVPFWGYQFQNFGQVNAYLNEVCWFPSMDRYGFPQTGEQYKFHLERICIALRNISQVWDVQSAPWQFGKFIPKGEWTDPRDIEAIAHTVVYTTMRIHVSGVTDFAQRRSIDLTSLNSEDIDFTFPQRIHFVACLLSHSKAIAAEVMARVNIEKYVALPITCLRSFHPFNTKWLEVSPEEKRGWTEVKPYLGTGFTHPTPEVREQLTAISLARYQQAYAARQAREASAAALVIANQKMVQPPAQHDAGGHRRYSTAASPEAQDSPMGGGQARGQPPTRLALSGSNEHLRNVARYRAQSFDDGGHHSPDLPDMQ</sequence>
<feature type="compositionally biased region" description="Basic and acidic residues" evidence="1">
    <location>
        <begin position="475"/>
        <end position="487"/>
    </location>
</feature>
<feature type="region of interest" description="Disordered" evidence="1">
    <location>
        <begin position="415"/>
        <end position="487"/>
    </location>
</feature>
<feature type="region of interest" description="Disordered" evidence="1">
    <location>
        <begin position="1"/>
        <end position="76"/>
    </location>
</feature>
<feature type="region of interest" description="Disordered" evidence="1">
    <location>
        <begin position="146"/>
        <end position="172"/>
    </location>
</feature>
<name>W6Y368_COCC2</name>
<protein>
    <submittedName>
        <fullName evidence="2">Uncharacterized protein</fullName>
    </submittedName>
</protein>
<dbReference type="GeneID" id="19153725"/>
<gene>
    <name evidence="2" type="ORF">COCCADRAFT_94284</name>
</gene>
<accession>W6Y368</accession>
<evidence type="ECO:0000256" key="1">
    <source>
        <dbReference type="SAM" id="MobiDB-lite"/>
    </source>
</evidence>
<dbReference type="OrthoDB" id="3800736at2759"/>
<feature type="compositionally biased region" description="Polar residues" evidence="1">
    <location>
        <begin position="39"/>
        <end position="48"/>
    </location>
</feature>
<reference evidence="2 3" key="1">
    <citation type="journal article" date="2013" name="PLoS Genet.">
        <title>Comparative genome structure, secondary metabolite, and effector coding capacity across Cochliobolus pathogens.</title>
        <authorList>
            <person name="Condon B.J."/>
            <person name="Leng Y."/>
            <person name="Wu D."/>
            <person name="Bushley K.E."/>
            <person name="Ohm R.A."/>
            <person name="Otillar R."/>
            <person name="Martin J."/>
            <person name="Schackwitz W."/>
            <person name="Grimwood J."/>
            <person name="MohdZainudin N."/>
            <person name="Xue C."/>
            <person name="Wang R."/>
            <person name="Manning V.A."/>
            <person name="Dhillon B."/>
            <person name="Tu Z.J."/>
            <person name="Steffenson B.J."/>
            <person name="Salamov A."/>
            <person name="Sun H."/>
            <person name="Lowry S."/>
            <person name="LaButti K."/>
            <person name="Han J."/>
            <person name="Copeland A."/>
            <person name="Lindquist E."/>
            <person name="Barry K."/>
            <person name="Schmutz J."/>
            <person name="Baker S.E."/>
            <person name="Ciuffetti L.M."/>
            <person name="Grigoriev I.V."/>
            <person name="Zhong S."/>
            <person name="Turgeon B.G."/>
        </authorList>
    </citation>
    <scope>NUCLEOTIDE SEQUENCE [LARGE SCALE GENOMIC DNA]</scope>
    <source>
        <strain evidence="2 3">26-R-13</strain>
    </source>
</reference>
<organism evidence="2 3">
    <name type="scientific">Cochliobolus carbonum (strain 26-R-13)</name>
    <name type="common">Maize leaf spot fungus</name>
    <name type="synonym">Bipolaris zeicola</name>
    <dbReference type="NCBI Taxonomy" id="930089"/>
    <lineage>
        <taxon>Eukaryota</taxon>
        <taxon>Fungi</taxon>
        <taxon>Dikarya</taxon>
        <taxon>Ascomycota</taxon>
        <taxon>Pezizomycotina</taxon>
        <taxon>Dothideomycetes</taxon>
        <taxon>Pleosporomycetidae</taxon>
        <taxon>Pleosporales</taxon>
        <taxon>Pleosporineae</taxon>
        <taxon>Pleosporaceae</taxon>
        <taxon>Bipolaris</taxon>
    </lineage>
</organism>
<dbReference type="AlphaFoldDB" id="W6Y368"/>
<dbReference type="Proteomes" id="UP000053841">
    <property type="component" value="Unassembled WGS sequence"/>
</dbReference>
<keyword evidence="3" id="KW-1185">Reference proteome</keyword>
<evidence type="ECO:0000313" key="2">
    <source>
        <dbReference type="EMBL" id="EUC34122.1"/>
    </source>
</evidence>
<dbReference type="KEGG" id="bze:COCCADRAFT_94284"/>
<proteinExistence type="predicted"/>
<dbReference type="HOGENOM" id="CLU_572357_0_0_1"/>
<feature type="compositionally biased region" description="Basic and acidic residues" evidence="1">
    <location>
        <begin position="15"/>
        <end position="28"/>
    </location>
</feature>
<feature type="compositionally biased region" description="Pro residues" evidence="1">
    <location>
        <begin position="152"/>
        <end position="163"/>
    </location>
</feature>